<dbReference type="Proteomes" id="UP000006694">
    <property type="component" value="Chromosome"/>
</dbReference>
<evidence type="ECO:0000256" key="1">
    <source>
        <dbReference type="SAM" id="SignalP"/>
    </source>
</evidence>
<reference evidence="3 4" key="1">
    <citation type="journal article" date="2009" name="Appl. Environ. Microbiol.">
        <title>Novel features of the polysaccharide-digesting gliding bacterium Flavobacterium johnsoniae as revealed by genome sequence analysis.</title>
        <authorList>
            <person name="McBride M.J."/>
            <person name="Xie G."/>
            <person name="Martens E.C."/>
            <person name="Lapidus A."/>
            <person name="Henrissat B."/>
            <person name="Rhodes R.G."/>
            <person name="Goltsman E."/>
            <person name="Wang W."/>
            <person name="Xu J."/>
            <person name="Hunnicutt D.W."/>
            <person name="Staroscik A.M."/>
            <person name="Hoover T.R."/>
            <person name="Cheng Y.Q."/>
            <person name="Stein J.L."/>
        </authorList>
    </citation>
    <scope>NUCLEOTIDE SEQUENCE [LARGE SCALE GENOMIC DNA]</scope>
    <source>
        <strain evidence="4">ATCC 17061 / DSM 2064 / JCM 8514 / BCRC 14874 / CCUG 350202 / NBRC 14942 / NCIMB 11054 / UW101</strain>
    </source>
</reference>
<dbReference type="KEGG" id="fjo:Fjoh_1606"/>
<proteinExistence type="predicted"/>
<protein>
    <submittedName>
        <fullName evidence="3">Hypothetical lipoprotein</fullName>
    </submittedName>
</protein>
<keyword evidence="1" id="KW-0732">Signal</keyword>
<evidence type="ECO:0000259" key="2">
    <source>
        <dbReference type="Pfam" id="PF13648"/>
    </source>
</evidence>
<sequence>MKKLSILFVSVLTLGLAVTSCSSDDDKEGTLEGKWELTEVGAVLAGQEILQPATNEGCANDVVEFKADGKFVDSYSEFTDDKCKAYTQEGKWVKEGSSLSKTYGTNNTEKYEVAELTGNKLKLKETYTESGITVSAVLVFKKI</sequence>
<dbReference type="OrthoDB" id="1419899at2"/>
<gene>
    <name evidence="3" type="ordered locus">Fjoh_1606</name>
</gene>
<dbReference type="GeneID" id="31764484"/>
<accession>A5FJI1</accession>
<dbReference type="HOGENOM" id="CLU_1852227_0_0_10"/>
<feature type="chain" id="PRO_5030164563" evidence="1">
    <location>
        <begin position="23"/>
        <end position="143"/>
    </location>
</feature>
<organism evidence="3 4">
    <name type="scientific">Flavobacterium johnsoniae (strain ATCC 17061 / DSM 2064 / JCM 8514 / BCRC 14874 / CCUG 350202 / NBRC 14942 / NCIMB 11054 / UW101)</name>
    <name type="common">Cytophaga johnsonae</name>
    <dbReference type="NCBI Taxonomy" id="376686"/>
    <lineage>
        <taxon>Bacteria</taxon>
        <taxon>Pseudomonadati</taxon>
        <taxon>Bacteroidota</taxon>
        <taxon>Flavobacteriia</taxon>
        <taxon>Flavobacteriales</taxon>
        <taxon>Flavobacteriaceae</taxon>
        <taxon>Flavobacterium</taxon>
    </lineage>
</organism>
<dbReference type="Pfam" id="PF13648">
    <property type="entry name" value="Lipocalin_4"/>
    <property type="match status" value="1"/>
</dbReference>
<evidence type="ECO:0000313" key="4">
    <source>
        <dbReference type="Proteomes" id="UP000006694"/>
    </source>
</evidence>
<dbReference type="STRING" id="376686.Fjoh_1606"/>
<dbReference type="AlphaFoldDB" id="A5FJI1"/>
<feature type="signal peptide" evidence="1">
    <location>
        <begin position="1"/>
        <end position="22"/>
    </location>
</feature>
<dbReference type="RefSeq" id="WP_012023682.1">
    <property type="nucleotide sequence ID" value="NC_009441.1"/>
</dbReference>
<evidence type="ECO:0000313" key="3">
    <source>
        <dbReference type="EMBL" id="ABQ04638.1"/>
    </source>
</evidence>
<name>A5FJI1_FLAJ1</name>
<keyword evidence="4" id="KW-1185">Reference proteome</keyword>
<dbReference type="EMBL" id="CP000685">
    <property type="protein sequence ID" value="ABQ04638.1"/>
    <property type="molecule type" value="Genomic_DNA"/>
</dbReference>
<keyword evidence="3" id="KW-0449">Lipoprotein</keyword>
<dbReference type="InterPro" id="IPR024311">
    <property type="entry name" value="Lipocalin-like"/>
</dbReference>
<dbReference type="PROSITE" id="PS51257">
    <property type="entry name" value="PROKAR_LIPOPROTEIN"/>
    <property type="match status" value="1"/>
</dbReference>
<feature type="domain" description="Lipocalin-like" evidence="2">
    <location>
        <begin position="31"/>
        <end position="123"/>
    </location>
</feature>